<dbReference type="AlphaFoldDB" id="C3X3H3"/>
<dbReference type="Pfam" id="PF08238">
    <property type="entry name" value="Sel1"/>
    <property type="match status" value="7"/>
</dbReference>
<evidence type="ECO:0000313" key="3">
    <source>
        <dbReference type="Proteomes" id="UP000003973"/>
    </source>
</evidence>
<dbReference type="InterPro" id="IPR052945">
    <property type="entry name" value="Mitotic_Regulator"/>
</dbReference>
<dbReference type="RefSeq" id="WP_005876976.1">
    <property type="nucleotide sequence ID" value="NZ_CABMNL010000001.1"/>
</dbReference>
<comment type="caution">
    <text evidence="2">The sequence shown here is derived from an EMBL/GenBank/DDBJ whole genome shotgun (WGS) entry which is preliminary data.</text>
</comment>
<dbReference type="PANTHER" id="PTHR43628">
    <property type="entry name" value="ACTIVATOR OF C KINASE PROTEIN 1-RELATED"/>
    <property type="match status" value="1"/>
</dbReference>
<reference evidence="2" key="1">
    <citation type="submission" date="2011-10" db="EMBL/GenBank/DDBJ databases">
        <title>The Genome Sequence of Oxalobacter formigenes HOxBLS.</title>
        <authorList>
            <consortium name="The Broad Institute Genome Sequencing Platform"/>
            <person name="Earl A."/>
            <person name="Ward D."/>
            <person name="Feldgarden M."/>
            <person name="Gevers D."/>
            <person name="Allison M.J."/>
            <person name="Humphrey S."/>
            <person name="Young S.K."/>
            <person name="Zeng Q."/>
            <person name="Gargeya S."/>
            <person name="Fitzgerald M."/>
            <person name="Haas B."/>
            <person name="Abouelleil A."/>
            <person name="Alvarado L."/>
            <person name="Arachchi H.M."/>
            <person name="Berlin A."/>
            <person name="Brown A."/>
            <person name="Chapman S.B."/>
            <person name="Chen Z."/>
            <person name="Dunbar C."/>
            <person name="Freedman E."/>
            <person name="Gearin G."/>
            <person name="Goldberg J."/>
            <person name="Griggs A."/>
            <person name="Gujja S."/>
            <person name="Heiman D."/>
            <person name="Howarth C."/>
            <person name="Larson L."/>
            <person name="Lui A."/>
            <person name="MacDonald P.J.P."/>
            <person name="Montmayeur A."/>
            <person name="Murphy C."/>
            <person name="Neiman D."/>
            <person name="Pearson M."/>
            <person name="Priest M."/>
            <person name="Roberts A."/>
            <person name="Saif S."/>
            <person name="Shea T."/>
            <person name="Shenoy N."/>
            <person name="Sisk P."/>
            <person name="Stolte C."/>
            <person name="Sykes S."/>
            <person name="Wortman J."/>
            <person name="Nusbaum C."/>
            <person name="Birren B."/>
        </authorList>
    </citation>
    <scope>NUCLEOTIDE SEQUENCE [LARGE SCALE GENOMIC DNA]</scope>
    <source>
        <strain evidence="2">HOxBLS</strain>
    </source>
</reference>
<organism evidence="2 3">
    <name type="scientific">Oxalobacter paraformigenes</name>
    <dbReference type="NCBI Taxonomy" id="556268"/>
    <lineage>
        <taxon>Bacteria</taxon>
        <taxon>Pseudomonadati</taxon>
        <taxon>Pseudomonadota</taxon>
        <taxon>Betaproteobacteria</taxon>
        <taxon>Burkholderiales</taxon>
        <taxon>Oxalobacteraceae</taxon>
        <taxon>Oxalobacter</taxon>
    </lineage>
</organism>
<gene>
    <name evidence="2" type="ORF">OFAG_00912</name>
</gene>
<dbReference type="InterPro" id="IPR011990">
    <property type="entry name" value="TPR-like_helical_dom_sf"/>
</dbReference>
<evidence type="ECO:0000313" key="2">
    <source>
        <dbReference type="EMBL" id="EEO27759.1"/>
    </source>
</evidence>
<dbReference type="PROSITE" id="PS51257">
    <property type="entry name" value="PROKAR_LIPOPROTEIN"/>
    <property type="match status" value="1"/>
</dbReference>
<dbReference type="eggNOG" id="COG0790">
    <property type="taxonomic scope" value="Bacteria"/>
</dbReference>
<keyword evidence="3" id="KW-1185">Reference proteome</keyword>
<sequence>MPRKTFLLISLIALFFSLTACQSEKAKDIPAEKKGVEYYQQKKYRKALPLLKKSADSGNAAALYYLGLMHRQGNGVEKSAGKACQYFLKAAEGGYKEAYLAAGLCYRKGNGFSRDDREAFRWAKKAADETGESGMKDENRRELAVLLGDSYFAGDGTVQDFPKAARWYEKAAELGDTRAQGALAFLYCSGKGVLIDREKAKYWADKAVSRKDDMGEYTLGRLSLLDEPPDMKKAVYWYRKASDQRNPWAQQALGEMYEEGKGVKRDLAKARYYYGLAAKSGMEEMKKALAGFEERHTPKKPA</sequence>
<accession>C3X3H3</accession>
<dbReference type="SUPFAM" id="SSF81901">
    <property type="entry name" value="HCP-like"/>
    <property type="match status" value="1"/>
</dbReference>
<proteinExistence type="predicted"/>
<evidence type="ECO:0008006" key="4">
    <source>
        <dbReference type="Google" id="ProtNLM"/>
    </source>
</evidence>
<dbReference type="PANTHER" id="PTHR43628:SF1">
    <property type="entry name" value="CHITIN SYNTHASE REGULATORY FACTOR 2-RELATED"/>
    <property type="match status" value="1"/>
</dbReference>
<feature type="chain" id="PRO_5002934037" description="Sel1 repeat family protein" evidence="1">
    <location>
        <begin position="23"/>
        <end position="302"/>
    </location>
</feature>
<dbReference type="EMBL" id="ACDP02000021">
    <property type="protein sequence ID" value="EEO27759.1"/>
    <property type="molecule type" value="Genomic_DNA"/>
</dbReference>
<dbReference type="InterPro" id="IPR006597">
    <property type="entry name" value="Sel1-like"/>
</dbReference>
<name>C3X3H3_9BURK</name>
<dbReference type="SMART" id="SM00671">
    <property type="entry name" value="SEL1"/>
    <property type="match status" value="6"/>
</dbReference>
<dbReference type="Gene3D" id="1.25.40.10">
    <property type="entry name" value="Tetratricopeptide repeat domain"/>
    <property type="match status" value="2"/>
</dbReference>
<dbReference type="HOGENOM" id="CLU_000288_36_2_4"/>
<evidence type="ECO:0000256" key="1">
    <source>
        <dbReference type="SAM" id="SignalP"/>
    </source>
</evidence>
<keyword evidence="1" id="KW-0732">Signal</keyword>
<protein>
    <recommendedName>
        <fullName evidence="4">Sel1 repeat family protein</fullName>
    </recommendedName>
</protein>
<feature type="signal peptide" evidence="1">
    <location>
        <begin position="1"/>
        <end position="22"/>
    </location>
</feature>
<dbReference type="Proteomes" id="UP000003973">
    <property type="component" value="Unassembled WGS sequence"/>
</dbReference>